<accession>A0A7M5UKI7</accession>
<dbReference type="SUPFAM" id="SSF50249">
    <property type="entry name" value="Nucleic acid-binding proteins"/>
    <property type="match status" value="1"/>
</dbReference>
<dbReference type="InterPro" id="IPR012340">
    <property type="entry name" value="NA-bd_OB-fold"/>
</dbReference>
<dbReference type="Gene3D" id="2.40.50.140">
    <property type="entry name" value="Nucleic acid-binding proteins"/>
    <property type="match status" value="1"/>
</dbReference>
<dbReference type="Proteomes" id="UP000594262">
    <property type="component" value="Unplaced"/>
</dbReference>
<reference evidence="2" key="1">
    <citation type="submission" date="2021-01" db="UniProtKB">
        <authorList>
            <consortium name="EnsemblMetazoa"/>
        </authorList>
    </citation>
    <scope>IDENTIFICATION</scope>
</reference>
<dbReference type="EnsemblMetazoa" id="CLYHEMT002136.1">
    <property type="protein sequence ID" value="CLYHEMP002136.1"/>
    <property type="gene ID" value="CLYHEMG002136"/>
</dbReference>
<dbReference type="GeneID" id="136823843"/>
<organism evidence="2 3">
    <name type="scientific">Clytia hemisphaerica</name>
    <dbReference type="NCBI Taxonomy" id="252671"/>
    <lineage>
        <taxon>Eukaryota</taxon>
        <taxon>Metazoa</taxon>
        <taxon>Cnidaria</taxon>
        <taxon>Hydrozoa</taxon>
        <taxon>Hydroidolina</taxon>
        <taxon>Leptothecata</taxon>
        <taxon>Obeliida</taxon>
        <taxon>Clytiidae</taxon>
        <taxon>Clytia</taxon>
    </lineage>
</organism>
<name>A0A7M5UKI7_9CNID</name>
<protein>
    <submittedName>
        <fullName evidence="2">Uncharacterized protein</fullName>
    </submittedName>
</protein>
<feature type="compositionally biased region" description="Polar residues" evidence="1">
    <location>
        <begin position="9"/>
        <end position="19"/>
    </location>
</feature>
<evidence type="ECO:0000256" key="1">
    <source>
        <dbReference type="SAM" id="MobiDB-lite"/>
    </source>
</evidence>
<keyword evidence="3" id="KW-1185">Reference proteome</keyword>
<evidence type="ECO:0000313" key="2">
    <source>
        <dbReference type="EnsemblMetazoa" id="CLYHEMP002136.1"/>
    </source>
</evidence>
<feature type="region of interest" description="Disordered" evidence="1">
    <location>
        <begin position="1"/>
        <end position="33"/>
    </location>
</feature>
<proteinExistence type="predicted"/>
<dbReference type="OrthoDB" id="5953692at2759"/>
<evidence type="ECO:0000313" key="3">
    <source>
        <dbReference type="Proteomes" id="UP000594262"/>
    </source>
</evidence>
<dbReference type="RefSeq" id="XP_066936107.1">
    <property type="nucleotide sequence ID" value="XM_067080006.1"/>
</dbReference>
<dbReference type="AlphaFoldDB" id="A0A7M5UKI7"/>
<feature type="compositionally biased region" description="Low complexity" evidence="1">
    <location>
        <begin position="20"/>
        <end position="31"/>
    </location>
</feature>
<sequence>MADYESDEQQAGSSASQEVPPNNGNDTNDPNECFVHAVGPMIKPSTPGKSPYFNCVLQMREKSVKAVGFSPSKRSILEQVENSHTPVKLSRYDENKDTIVIKNNCKISLLDAKKLTFDVNPALKGNVFVTIKDLNKLATSQLVKVKASVVSCEESFDTKSYEGGRLMKQDINICDSTSFCRLTLYGDYVDQLKVGKSYEMNNLRLKIVQNRVFLNSTKNMPFIFAEIKPLENLVDVSKENFCVANITGSIRGVSEVNVKYLCSECNRDGRVEGIYFHCFAETCNLKILKNDANQRWYLKLLIVSKTQKEILFFPNDSVVKLAKTLNIELNNKEEVETALFSKRTSLINIEYNAQNNMVTNIL</sequence>